<evidence type="ECO:0000256" key="9">
    <source>
        <dbReference type="PIRSR" id="PIRSR618319-50"/>
    </source>
</evidence>
<name>A0A1M6J5Z7_9FIRM</name>
<dbReference type="NCBIfam" id="TIGR00474">
    <property type="entry name" value="selA"/>
    <property type="match status" value="1"/>
</dbReference>
<dbReference type="InterPro" id="IPR015424">
    <property type="entry name" value="PyrdxlP-dep_Trfase"/>
</dbReference>
<reference evidence="13" key="1">
    <citation type="submission" date="2016-11" db="EMBL/GenBank/DDBJ databases">
        <authorList>
            <person name="Varghese N."/>
            <person name="Submissions S."/>
        </authorList>
    </citation>
    <scope>NUCLEOTIDE SEQUENCE [LARGE SCALE GENOMIC DNA]</scope>
    <source>
        <strain evidence="13">DSM 16057</strain>
    </source>
</reference>
<keyword evidence="10" id="KW-0175">Coiled coil</keyword>
<dbReference type="STRING" id="1121432.SAMN02745219_02518"/>
<keyword evidence="2 8" id="KW-0963">Cytoplasm</keyword>
<evidence type="ECO:0000313" key="13">
    <source>
        <dbReference type="Proteomes" id="UP000184529"/>
    </source>
</evidence>
<evidence type="ECO:0000313" key="12">
    <source>
        <dbReference type="EMBL" id="SHJ42057.1"/>
    </source>
</evidence>
<organism evidence="12 13">
    <name type="scientific">Desulfofundulus thermosubterraneus DSM 16057</name>
    <dbReference type="NCBI Taxonomy" id="1121432"/>
    <lineage>
        <taxon>Bacteria</taxon>
        <taxon>Bacillati</taxon>
        <taxon>Bacillota</taxon>
        <taxon>Clostridia</taxon>
        <taxon>Eubacteriales</taxon>
        <taxon>Peptococcaceae</taxon>
        <taxon>Desulfofundulus</taxon>
    </lineage>
</organism>
<comment type="cofactor">
    <cofactor evidence="1 8 9">
        <name>pyridoxal 5'-phosphate</name>
        <dbReference type="ChEBI" id="CHEBI:597326"/>
    </cofactor>
</comment>
<dbReference type="RefSeq" id="WP_084062372.1">
    <property type="nucleotide sequence ID" value="NZ_FQZM01000033.1"/>
</dbReference>
<feature type="coiled-coil region" evidence="10">
    <location>
        <begin position="357"/>
        <end position="384"/>
    </location>
</feature>
<feature type="domain" description="L-seryl-tRNA selenium transferase N-terminal" evidence="11">
    <location>
        <begin position="7"/>
        <end position="46"/>
    </location>
</feature>
<keyword evidence="13" id="KW-1185">Reference proteome</keyword>
<dbReference type="GO" id="GO:0001717">
    <property type="term" value="P:conversion of seryl-tRNAsec to selenocys-tRNAsec"/>
    <property type="evidence" value="ECO:0007669"/>
    <property type="project" value="UniProtKB-UniRule"/>
</dbReference>
<evidence type="ECO:0000256" key="8">
    <source>
        <dbReference type="HAMAP-Rule" id="MF_00423"/>
    </source>
</evidence>
<proteinExistence type="inferred from homology"/>
<evidence type="ECO:0000256" key="1">
    <source>
        <dbReference type="ARBA" id="ARBA00001933"/>
    </source>
</evidence>
<dbReference type="AlphaFoldDB" id="A0A1M6J5Z7"/>
<evidence type="ECO:0000256" key="7">
    <source>
        <dbReference type="ARBA" id="ARBA00044507"/>
    </source>
</evidence>
<evidence type="ECO:0000256" key="6">
    <source>
        <dbReference type="ARBA" id="ARBA00023266"/>
    </source>
</evidence>
<comment type="pathway">
    <text evidence="8">Aminoacyl-tRNA biosynthesis; selenocysteinyl-tRNA(Sec) biosynthesis; selenocysteinyl-tRNA(Sec) from L-seryl-tRNA(Sec) (bacterial route): step 1/1.</text>
</comment>
<comment type="subcellular location">
    <subcellularLocation>
        <location evidence="8">Cytoplasm</location>
    </subcellularLocation>
</comment>
<dbReference type="Gene3D" id="3.90.1150.180">
    <property type="match status" value="1"/>
</dbReference>
<comment type="similarity">
    <text evidence="7 8">Belongs to the SelA family.</text>
</comment>
<dbReference type="GO" id="GO:0004125">
    <property type="term" value="F:L-seryl-tRNA(Sec) selenium transferase activity"/>
    <property type="evidence" value="ECO:0007669"/>
    <property type="project" value="UniProtKB-UniRule"/>
</dbReference>
<comment type="catalytic activity">
    <reaction evidence="8">
        <text>L-seryl-tRNA(Sec) + selenophosphate + H(+) = L-selenocysteinyl-tRNA(Sec) + phosphate</text>
        <dbReference type="Rhea" id="RHEA:22728"/>
        <dbReference type="Rhea" id="RHEA-COMP:9742"/>
        <dbReference type="Rhea" id="RHEA-COMP:9743"/>
        <dbReference type="ChEBI" id="CHEBI:15378"/>
        <dbReference type="ChEBI" id="CHEBI:16144"/>
        <dbReference type="ChEBI" id="CHEBI:43474"/>
        <dbReference type="ChEBI" id="CHEBI:78533"/>
        <dbReference type="ChEBI" id="CHEBI:78573"/>
        <dbReference type="EC" id="2.9.1.1"/>
    </reaction>
</comment>
<dbReference type="UniPathway" id="UPA00906">
    <property type="reaction ID" value="UER00896"/>
</dbReference>
<evidence type="ECO:0000256" key="4">
    <source>
        <dbReference type="ARBA" id="ARBA00022898"/>
    </source>
</evidence>
<keyword evidence="4 8" id="KW-0663">Pyridoxal phosphate</keyword>
<dbReference type="Pfam" id="PF12390">
    <property type="entry name" value="Se-cys_synth_N"/>
    <property type="match status" value="1"/>
</dbReference>
<evidence type="ECO:0000259" key="11">
    <source>
        <dbReference type="Pfam" id="PF12390"/>
    </source>
</evidence>
<dbReference type="EC" id="2.9.1.1" evidence="8"/>
<gene>
    <name evidence="8" type="primary">selA</name>
    <name evidence="12" type="ORF">SAMN02745219_02518</name>
</gene>
<keyword evidence="5 8" id="KW-0648">Protein biosynthesis</keyword>
<evidence type="ECO:0000256" key="3">
    <source>
        <dbReference type="ARBA" id="ARBA00022679"/>
    </source>
</evidence>
<dbReference type="OrthoDB" id="9787096at2"/>
<dbReference type="InterPro" id="IPR004534">
    <property type="entry name" value="SelA_trans"/>
</dbReference>
<keyword evidence="3 8" id="KW-0808">Transferase</keyword>
<keyword evidence="6 8" id="KW-0711">Selenium</keyword>
<evidence type="ECO:0000256" key="2">
    <source>
        <dbReference type="ARBA" id="ARBA00022490"/>
    </source>
</evidence>
<dbReference type="Gene3D" id="3.40.640.10">
    <property type="entry name" value="Type I PLP-dependent aspartate aminotransferase-like (Major domain)"/>
    <property type="match status" value="1"/>
</dbReference>
<comment type="function">
    <text evidence="8">Converts seryl-tRNA(Sec) to selenocysteinyl-tRNA(Sec) required for selenoprotein biosynthesis.</text>
</comment>
<dbReference type="SUPFAM" id="SSF53383">
    <property type="entry name" value="PLP-dependent transferases"/>
    <property type="match status" value="1"/>
</dbReference>
<dbReference type="GO" id="GO:0005737">
    <property type="term" value="C:cytoplasm"/>
    <property type="evidence" value="ECO:0007669"/>
    <property type="project" value="UniProtKB-SubCell"/>
</dbReference>
<dbReference type="Pfam" id="PF03841">
    <property type="entry name" value="SelA"/>
    <property type="match status" value="1"/>
</dbReference>
<dbReference type="PANTHER" id="PTHR32328">
    <property type="entry name" value="L-SERYL-TRNA(SEC) SELENIUM TRANSFERASE"/>
    <property type="match status" value="1"/>
</dbReference>
<dbReference type="EMBL" id="FQZM01000033">
    <property type="protein sequence ID" value="SHJ42057.1"/>
    <property type="molecule type" value="Genomic_DNA"/>
</dbReference>
<dbReference type="InterPro" id="IPR015421">
    <property type="entry name" value="PyrdxlP-dep_Trfase_major"/>
</dbReference>
<dbReference type="HAMAP" id="MF_00423">
    <property type="entry name" value="SelA"/>
    <property type="match status" value="1"/>
</dbReference>
<dbReference type="InterPro" id="IPR018319">
    <property type="entry name" value="SelA-like"/>
</dbReference>
<dbReference type="GO" id="GO:0001514">
    <property type="term" value="P:selenocysteine incorporation"/>
    <property type="evidence" value="ECO:0007669"/>
    <property type="project" value="UniProtKB-UniRule"/>
</dbReference>
<evidence type="ECO:0000256" key="5">
    <source>
        <dbReference type="ARBA" id="ARBA00022917"/>
    </source>
</evidence>
<dbReference type="Proteomes" id="UP000184529">
    <property type="component" value="Unassembled WGS sequence"/>
</dbReference>
<sequence>MDNKEALRKLPAVDEVLRSPEVAGLLAEKPRNLVVEMVRKVLDRWRQALLTEGAKEEMGRAEITARVVGEVIRETARRSRANLRRVINATGVVLHTNLGRAVLAHAARAAVEMVASGYCNLELDLQSGRRGSRYAPLEGLLTSLTGAEAAMVVNNNAAAVLLALSTLARGREVIVSRGQLVEIGGSFRIPEVMAQSGATLVEVGATNKTYPDDYRRAITDRTALLLHVHTSNYRLVGFVREITVNELVMLGKEYGLPVMSDLGSGFLVDLSHFGLPAEPTVQEVVASGADVVTFSGDKLLGGPQAGIIVGRREYIEKMKKNPLTRAIRIDKFTAAALEATLRLYLEPDKALVHIPTLRMLTASVTKLEERARKLAEQMHQMVGEKALIEIEPVISRVGGGAMPTADLPSMAVTLRPRQTESENLARILRTGEPAVMGRVQDDRLILDIRTVLPGEEEILVQAITAALQSGEEVER</sequence>
<accession>A0A1M6J5Z7</accession>
<dbReference type="PANTHER" id="PTHR32328:SF0">
    <property type="entry name" value="L-SERYL-TRNA(SEC) SELENIUM TRANSFERASE"/>
    <property type="match status" value="1"/>
</dbReference>
<evidence type="ECO:0000256" key="10">
    <source>
        <dbReference type="SAM" id="Coils"/>
    </source>
</evidence>
<protein>
    <recommendedName>
        <fullName evidence="8">L-seryl-tRNA(Sec) selenium transferase</fullName>
        <ecNumber evidence="8">2.9.1.1</ecNumber>
    </recommendedName>
    <alternativeName>
        <fullName evidence="8">Selenocysteine synthase</fullName>
        <shortName evidence="8">Sec synthase</shortName>
    </alternativeName>
    <alternativeName>
        <fullName evidence="8">Selenocysteinyl-tRNA(Sec) synthase</fullName>
    </alternativeName>
</protein>
<feature type="modified residue" description="N6-(pyridoxal phosphate)lysine" evidence="8 9">
    <location>
        <position position="298"/>
    </location>
</feature>
<dbReference type="InterPro" id="IPR025862">
    <property type="entry name" value="SelA_trans_N_dom"/>
</dbReference>